<evidence type="ECO:0000313" key="1">
    <source>
        <dbReference type="EMBL" id="GAA1823946.1"/>
    </source>
</evidence>
<dbReference type="Gene3D" id="1.25.10.10">
    <property type="entry name" value="Leucine-rich Repeat Variant"/>
    <property type="match status" value="1"/>
</dbReference>
<comment type="caution">
    <text evidence="1">The sequence shown here is derived from an EMBL/GenBank/DDBJ whole genome shotgun (WGS) entry which is preliminary data.</text>
</comment>
<sequence length="358" mass="38233">MLDGLDAVHWAGLKHAHGDATDVPGQLRDLRSLDPEARRQARWALHSNIFHQGLRFEATAPAVPFLLELLADPATPERAELIDLLVTIAIGYSELWLPDGLSIQELSPGPARAAYDEVRKGLPLFRALAAESDEALRTAAAYSLAWFPDDAAGSVPVLAEVAAVSRAEGEGAAATALVALGLLGVAPDGDALGDARPLVRLGAAIAAVRVAGHDVGRDAVEELLVWSRTMTYPDQRFPFLGGDTGGYAGLALRQVGPRHEEITFTGLLDRLPDVRGGGALQVVTEALCLAFPDGPAPDDAAFDRLDARQRALVRALADSPETWQVDGRDFGNLSRLVGYYRLPTDNQTMREYAGLSAR</sequence>
<evidence type="ECO:0000313" key="2">
    <source>
        <dbReference type="Proteomes" id="UP001500218"/>
    </source>
</evidence>
<protein>
    <recommendedName>
        <fullName evidence="3">HEAT repeat domain-containing protein</fullName>
    </recommendedName>
</protein>
<name>A0ABP4YMH6_9ACTN</name>
<keyword evidence="2" id="KW-1185">Reference proteome</keyword>
<evidence type="ECO:0008006" key="3">
    <source>
        <dbReference type="Google" id="ProtNLM"/>
    </source>
</evidence>
<dbReference type="SUPFAM" id="SSF48371">
    <property type="entry name" value="ARM repeat"/>
    <property type="match status" value="1"/>
</dbReference>
<dbReference type="Proteomes" id="UP001500218">
    <property type="component" value="Unassembled WGS sequence"/>
</dbReference>
<gene>
    <name evidence="1" type="ORF">GCM10009682_50340</name>
</gene>
<dbReference type="InterPro" id="IPR016024">
    <property type="entry name" value="ARM-type_fold"/>
</dbReference>
<reference evidence="2" key="1">
    <citation type="journal article" date="2019" name="Int. J. Syst. Evol. Microbiol.">
        <title>The Global Catalogue of Microorganisms (GCM) 10K type strain sequencing project: providing services to taxonomists for standard genome sequencing and annotation.</title>
        <authorList>
            <consortium name="The Broad Institute Genomics Platform"/>
            <consortium name="The Broad Institute Genome Sequencing Center for Infectious Disease"/>
            <person name="Wu L."/>
            <person name="Ma J."/>
        </authorList>
    </citation>
    <scope>NUCLEOTIDE SEQUENCE [LARGE SCALE GENOMIC DNA]</scope>
    <source>
        <strain evidence="2">JCM 13250</strain>
    </source>
</reference>
<accession>A0ABP4YMH6</accession>
<dbReference type="InterPro" id="IPR011989">
    <property type="entry name" value="ARM-like"/>
</dbReference>
<proteinExistence type="predicted"/>
<dbReference type="EMBL" id="BAAALT010000206">
    <property type="protein sequence ID" value="GAA1823946.1"/>
    <property type="molecule type" value="Genomic_DNA"/>
</dbReference>
<organism evidence="1 2">
    <name type="scientific">Luedemannella flava</name>
    <dbReference type="NCBI Taxonomy" id="349316"/>
    <lineage>
        <taxon>Bacteria</taxon>
        <taxon>Bacillati</taxon>
        <taxon>Actinomycetota</taxon>
        <taxon>Actinomycetes</taxon>
        <taxon>Micromonosporales</taxon>
        <taxon>Micromonosporaceae</taxon>
        <taxon>Luedemannella</taxon>
    </lineage>
</organism>
<dbReference type="RefSeq" id="WP_344137339.1">
    <property type="nucleotide sequence ID" value="NZ_BAAALT010000206.1"/>
</dbReference>